<evidence type="ECO:0000259" key="4">
    <source>
        <dbReference type="Pfam" id="PF09223"/>
    </source>
</evidence>
<dbReference type="InterPro" id="IPR012674">
    <property type="entry name" value="Calycin"/>
</dbReference>
<organism evidence="5 6">
    <name type="scientific">Roseivivax isoporae LMG 25204</name>
    <dbReference type="NCBI Taxonomy" id="1449351"/>
    <lineage>
        <taxon>Bacteria</taxon>
        <taxon>Pseudomonadati</taxon>
        <taxon>Pseudomonadota</taxon>
        <taxon>Alphaproteobacteria</taxon>
        <taxon>Rhodobacterales</taxon>
        <taxon>Roseobacteraceae</taxon>
        <taxon>Roseivivax</taxon>
    </lineage>
</organism>
<dbReference type="SUPFAM" id="SSF50814">
    <property type="entry name" value="Lipocalins"/>
    <property type="match status" value="1"/>
</dbReference>
<dbReference type="Pfam" id="PF09223">
    <property type="entry name" value="ZinT"/>
    <property type="match status" value="1"/>
</dbReference>
<dbReference type="Proteomes" id="UP000023430">
    <property type="component" value="Unassembled WGS sequence"/>
</dbReference>
<dbReference type="Gene3D" id="2.40.128.20">
    <property type="match status" value="1"/>
</dbReference>
<keyword evidence="6" id="KW-1185">Reference proteome</keyword>
<keyword evidence="1 3" id="KW-0732">Signal</keyword>
<dbReference type="RefSeq" id="WP_043772855.1">
    <property type="nucleotide sequence ID" value="NZ_JAME01000024.1"/>
</dbReference>
<gene>
    <name evidence="5" type="ORF">RISW2_10220</name>
</gene>
<feature type="domain" description="ZinT" evidence="4">
    <location>
        <begin position="45"/>
        <end position="221"/>
    </location>
</feature>
<sequence length="221" mass="24489">MNTPLLRAAATAAGLAALVAAAPLAAETASDTQDHDHAHAHDDASQVYRGYFDDDQVADRPLSDWAGDWQSVYPLLMDGTLDPVMEDKAAHGDKTAEDYRAYYETGYRTDVDRIEIGDGTVTFHGADGPVTGDYAYDGYEILTYEKGNRGVRFIFERTGGDEAAPGYIQFSDHRIAPEASDHYHLYWGDDRAALFEEVTNWPTYYPAQLDAQEIVDEMLAH</sequence>
<comment type="caution">
    <text evidence="5">The sequence shown here is derived from an EMBL/GenBank/DDBJ whole genome shotgun (WGS) entry which is preliminary data.</text>
</comment>
<protein>
    <recommendedName>
        <fullName evidence="4">ZinT domain-containing protein</fullName>
    </recommendedName>
</protein>
<keyword evidence="2" id="KW-0862">Zinc</keyword>
<proteinExistence type="predicted"/>
<accession>X7F503</accession>
<dbReference type="InterPro" id="IPR015304">
    <property type="entry name" value="ZinT_dom"/>
</dbReference>
<feature type="signal peptide" evidence="3">
    <location>
        <begin position="1"/>
        <end position="25"/>
    </location>
</feature>
<reference evidence="5 6" key="1">
    <citation type="submission" date="2014-01" db="EMBL/GenBank/DDBJ databases">
        <title>Roseivivax isoporae LMG 25204 Genome Sequencing.</title>
        <authorList>
            <person name="Lai Q."/>
            <person name="Li G."/>
            <person name="Shao Z."/>
        </authorList>
    </citation>
    <scope>NUCLEOTIDE SEQUENCE [LARGE SCALE GENOMIC DNA]</scope>
    <source>
        <strain evidence="5 6">LMG 25204</strain>
    </source>
</reference>
<dbReference type="PATRIC" id="fig|1449351.3.peg.3097"/>
<dbReference type="eggNOG" id="COG3443">
    <property type="taxonomic scope" value="Bacteria"/>
</dbReference>
<dbReference type="AlphaFoldDB" id="X7F503"/>
<dbReference type="OrthoDB" id="9810636at2"/>
<evidence type="ECO:0000256" key="3">
    <source>
        <dbReference type="SAM" id="SignalP"/>
    </source>
</evidence>
<dbReference type="EMBL" id="JAME01000024">
    <property type="protein sequence ID" value="ETX27982.1"/>
    <property type="molecule type" value="Genomic_DNA"/>
</dbReference>
<evidence type="ECO:0000313" key="5">
    <source>
        <dbReference type="EMBL" id="ETX27982.1"/>
    </source>
</evidence>
<dbReference type="GO" id="GO:0008270">
    <property type="term" value="F:zinc ion binding"/>
    <property type="evidence" value="ECO:0007669"/>
    <property type="project" value="InterPro"/>
</dbReference>
<evidence type="ECO:0000313" key="6">
    <source>
        <dbReference type="Proteomes" id="UP000023430"/>
    </source>
</evidence>
<dbReference type="STRING" id="1449351.RISW2_10220"/>
<name>X7F503_9RHOB</name>
<evidence type="ECO:0000256" key="1">
    <source>
        <dbReference type="ARBA" id="ARBA00022729"/>
    </source>
</evidence>
<evidence type="ECO:0000256" key="2">
    <source>
        <dbReference type="ARBA" id="ARBA00022833"/>
    </source>
</evidence>
<feature type="chain" id="PRO_5004978143" description="ZinT domain-containing protein" evidence="3">
    <location>
        <begin position="26"/>
        <end position="221"/>
    </location>
</feature>